<dbReference type="AlphaFoldDB" id="A0A380MZA7"/>
<dbReference type="RefSeq" id="WP_115218677.1">
    <property type="nucleotide sequence ID" value="NZ_UHIA01000004.1"/>
</dbReference>
<evidence type="ECO:0000313" key="6">
    <source>
        <dbReference type="Proteomes" id="UP000254575"/>
    </source>
</evidence>
<dbReference type="SMART" id="SM00354">
    <property type="entry name" value="HTH_LACI"/>
    <property type="match status" value="1"/>
</dbReference>
<dbReference type="Pfam" id="PF00356">
    <property type="entry name" value="LacI"/>
    <property type="match status" value="1"/>
</dbReference>
<evidence type="ECO:0000256" key="2">
    <source>
        <dbReference type="ARBA" id="ARBA00023125"/>
    </source>
</evidence>
<dbReference type="OrthoDB" id="5681588at2"/>
<dbReference type="GO" id="GO:0000976">
    <property type="term" value="F:transcription cis-regulatory region binding"/>
    <property type="evidence" value="ECO:0007669"/>
    <property type="project" value="TreeGrafter"/>
</dbReference>
<evidence type="ECO:0000256" key="1">
    <source>
        <dbReference type="ARBA" id="ARBA00023015"/>
    </source>
</evidence>
<dbReference type="InterPro" id="IPR010982">
    <property type="entry name" value="Lambda_DNA-bd_dom_sf"/>
</dbReference>
<feature type="domain" description="HTH lacI-type" evidence="4">
    <location>
        <begin position="2"/>
        <end position="56"/>
    </location>
</feature>
<dbReference type="PRINTS" id="PR00036">
    <property type="entry name" value="HTHLACI"/>
</dbReference>
<name>A0A380MZA7_9GAMM</name>
<keyword evidence="6" id="KW-1185">Reference proteome</keyword>
<organism evidence="5 6">
    <name type="scientific">Suttonella indologenes</name>
    <dbReference type="NCBI Taxonomy" id="13276"/>
    <lineage>
        <taxon>Bacteria</taxon>
        <taxon>Pseudomonadati</taxon>
        <taxon>Pseudomonadota</taxon>
        <taxon>Gammaproteobacteria</taxon>
        <taxon>Cardiobacteriales</taxon>
        <taxon>Cardiobacteriaceae</taxon>
        <taxon>Suttonella</taxon>
    </lineage>
</organism>
<dbReference type="GO" id="GO:0003700">
    <property type="term" value="F:DNA-binding transcription factor activity"/>
    <property type="evidence" value="ECO:0007669"/>
    <property type="project" value="TreeGrafter"/>
</dbReference>
<accession>A0A380MZA7</accession>
<sequence>MASSKDVAKKAGVSQTTVSRVLNAPEQVRPETRDKVLAAIAALNYVPDANARSLVQQKSYSISLISGGLENPFFVDSTTEIINFANRAGYRVNVHFVGSDEVADAYDAALANKTDGLIMSCMLLDDPVVERLEHLQLPFISFNRRHREKGNYVEIDNLAAGKLAAEHLLALGHRDILWIGAYPRVSTFANRFLGYQSAMQAAKSRFGETLRSRVINFKQLDRPDVFGLLERLAQTDTMPSAICAATDAMAIDVLDALAALDCSVPEQVSVIGIDNVRLSGSRLIELSTVGCAKGQILGFTAVQALFAMIEAKEDGRQLPEIRITEPVTLYERRTTRALL</sequence>
<reference evidence="5 6" key="1">
    <citation type="submission" date="2018-06" db="EMBL/GenBank/DDBJ databases">
        <authorList>
            <consortium name="Pathogen Informatics"/>
            <person name="Doyle S."/>
        </authorList>
    </citation>
    <scope>NUCLEOTIDE SEQUENCE [LARGE SCALE GENOMIC DNA]</scope>
    <source>
        <strain evidence="5 6">NCTC10717</strain>
    </source>
</reference>
<dbReference type="EMBL" id="UHIA01000004">
    <property type="protein sequence ID" value="SUO97544.1"/>
    <property type="molecule type" value="Genomic_DNA"/>
</dbReference>
<keyword evidence="1" id="KW-0805">Transcription regulation</keyword>
<evidence type="ECO:0000256" key="3">
    <source>
        <dbReference type="ARBA" id="ARBA00023163"/>
    </source>
</evidence>
<dbReference type="PANTHER" id="PTHR30146">
    <property type="entry name" value="LACI-RELATED TRANSCRIPTIONAL REPRESSOR"/>
    <property type="match status" value="1"/>
</dbReference>
<dbReference type="Gene3D" id="3.40.50.2300">
    <property type="match status" value="2"/>
</dbReference>
<dbReference type="SUPFAM" id="SSF47413">
    <property type="entry name" value="lambda repressor-like DNA-binding domains"/>
    <property type="match status" value="1"/>
</dbReference>
<evidence type="ECO:0000313" key="5">
    <source>
        <dbReference type="EMBL" id="SUO97544.1"/>
    </source>
</evidence>
<dbReference type="Pfam" id="PF13377">
    <property type="entry name" value="Peripla_BP_3"/>
    <property type="match status" value="1"/>
</dbReference>
<gene>
    <name evidence="5" type="primary">purR</name>
    <name evidence="5" type="ORF">NCTC10717_01506</name>
</gene>
<dbReference type="InterPro" id="IPR028082">
    <property type="entry name" value="Peripla_BP_I"/>
</dbReference>
<protein>
    <submittedName>
        <fullName evidence="5">Purine nucleotide synthesis repressor</fullName>
    </submittedName>
</protein>
<dbReference type="Proteomes" id="UP000254575">
    <property type="component" value="Unassembled WGS sequence"/>
</dbReference>
<proteinExistence type="predicted"/>
<dbReference type="InterPro" id="IPR000843">
    <property type="entry name" value="HTH_LacI"/>
</dbReference>
<dbReference type="InterPro" id="IPR046335">
    <property type="entry name" value="LacI/GalR-like_sensor"/>
</dbReference>
<dbReference type="SUPFAM" id="SSF53822">
    <property type="entry name" value="Periplasmic binding protein-like I"/>
    <property type="match status" value="1"/>
</dbReference>
<dbReference type="PANTHER" id="PTHR30146:SF109">
    <property type="entry name" value="HTH-TYPE TRANSCRIPTIONAL REGULATOR GALS"/>
    <property type="match status" value="1"/>
</dbReference>
<dbReference type="CDD" id="cd06267">
    <property type="entry name" value="PBP1_LacI_sugar_binding-like"/>
    <property type="match status" value="1"/>
</dbReference>
<evidence type="ECO:0000259" key="4">
    <source>
        <dbReference type="PROSITE" id="PS50932"/>
    </source>
</evidence>
<dbReference type="Gene3D" id="1.10.260.40">
    <property type="entry name" value="lambda repressor-like DNA-binding domains"/>
    <property type="match status" value="1"/>
</dbReference>
<keyword evidence="3" id="KW-0804">Transcription</keyword>
<keyword evidence="2" id="KW-0238">DNA-binding</keyword>
<dbReference type="CDD" id="cd01392">
    <property type="entry name" value="HTH_LacI"/>
    <property type="match status" value="1"/>
</dbReference>
<dbReference type="PROSITE" id="PS50932">
    <property type="entry name" value="HTH_LACI_2"/>
    <property type="match status" value="1"/>
</dbReference>